<dbReference type="EMBL" id="ABOX02000042">
    <property type="protein sequence ID" value="EEF58514.1"/>
    <property type="molecule type" value="Genomic_DNA"/>
</dbReference>
<gene>
    <name evidence="2" type="ORF">Cflav_PD1241</name>
</gene>
<dbReference type="AlphaFoldDB" id="B9XNU1"/>
<evidence type="ECO:0000313" key="3">
    <source>
        <dbReference type="Proteomes" id="UP000003688"/>
    </source>
</evidence>
<dbReference type="InterPro" id="IPR003615">
    <property type="entry name" value="HNH_nuc"/>
</dbReference>
<sequence length="268" mass="30512">MAKAPSVKWTREQLLIAMNLYCKLQFGQFHSRNPIIIQTAEKMGRTANSLAMKLSNFASLDPVQQARGIKGLAGASEQDREVWKEFRKDWNTLGIQSEDLFQNLFVSTGEKEAEISDKGVKVKPAKILTPPTGPTEKTALVKVRRSQQFFRQTILNIYQHRCCITGIAVPELLVASHIVPWSQFPEHRLDPQNGLCLSSIHDAAFDSGLVTFDDNLRLTLSKELEKYFPQEALEKNFAAYQGKTICQPEKLSEPNREFLKYHRTEVFK</sequence>
<proteinExistence type="predicted"/>
<dbReference type="Proteomes" id="UP000003688">
    <property type="component" value="Unassembled WGS sequence"/>
</dbReference>
<evidence type="ECO:0000313" key="2">
    <source>
        <dbReference type="EMBL" id="EEF58514.1"/>
    </source>
</evidence>
<reference evidence="2 3" key="1">
    <citation type="journal article" date="2011" name="J. Bacteriol.">
        <title>Genome sequence of 'Pedosphaera parvula' Ellin514, an aerobic Verrucomicrobial isolate from pasture soil.</title>
        <authorList>
            <person name="Kant R."/>
            <person name="van Passel M.W."/>
            <person name="Sangwan P."/>
            <person name="Palva A."/>
            <person name="Lucas S."/>
            <person name="Copeland A."/>
            <person name="Lapidus A."/>
            <person name="Glavina Del Rio T."/>
            <person name="Dalin E."/>
            <person name="Tice H."/>
            <person name="Bruce D."/>
            <person name="Goodwin L."/>
            <person name="Pitluck S."/>
            <person name="Chertkov O."/>
            <person name="Larimer F.W."/>
            <person name="Land M.L."/>
            <person name="Hauser L."/>
            <person name="Brettin T.S."/>
            <person name="Detter J.C."/>
            <person name="Han S."/>
            <person name="de Vos W.M."/>
            <person name="Janssen P.H."/>
            <person name="Smidt H."/>
        </authorList>
    </citation>
    <scope>NUCLEOTIDE SEQUENCE [LARGE SCALE GENOMIC DNA]</scope>
    <source>
        <strain evidence="2 3">Ellin514</strain>
    </source>
</reference>
<organism evidence="2 3">
    <name type="scientific">Pedosphaera parvula (strain Ellin514)</name>
    <dbReference type="NCBI Taxonomy" id="320771"/>
    <lineage>
        <taxon>Bacteria</taxon>
        <taxon>Pseudomonadati</taxon>
        <taxon>Verrucomicrobiota</taxon>
        <taxon>Pedosphaerae</taxon>
        <taxon>Pedosphaerales</taxon>
        <taxon>Pedosphaeraceae</taxon>
        <taxon>Pedosphaera</taxon>
    </lineage>
</organism>
<evidence type="ECO:0000259" key="1">
    <source>
        <dbReference type="Pfam" id="PF13391"/>
    </source>
</evidence>
<feature type="domain" description="HNH nuclease" evidence="1">
    <location>
        <begin position="162"/>
        <end position="213"/>
    </location>
</feature>
<dbReference type="Pfam" id="PF13391">
    <property type="entry name" value="HNH_2"/>
    <property type="match status" value="1"/>
</dbReference>
<dbReference type="RefSeq" id="WP_007417477.1">
    <property type="nucleotide sequence ID" value="NZ_ABOX02000042.1"/>
</dbReference>
<dbReference type="STRING" id="320771.Cflav_PD1241"/>
<accession>B9XNU1</accession>
<comment type="caution">
    <text evidence="2">The sequence shown here is derived from an EMBL/GenBank/DDBJ whole genome shotgun (WGS) entry which is preliminary data.</text>
</comment>
<name>B9XNU1_PEDPL</name>
<keyword evidence="3" id="KW-1185">Reference proteome</keyword>
<protein>
    <recommendedName>
        <fullName evidence="1">HNH nuclease domain-containing protein</fullName>
    </recommendedName>
</protein>